<dbReference type="Pfam" id="PF13511">
    <property type="entry name" value="DUF4124"/>
    <property type="match status" value="1"/>
</dbReference>
<dbReference type="InterPro" id="IPR025392">
    <property type="entry name" value="DUF4124"/>
</dbReference>
<dbReference type="AlphaFoldDB" id="A0A4V3WB10"/>
<protein>
    <submittedName>
        <fullName evidence="3">DUF4124 domain-containing protein</fullName>
    </submittedName>
</protein>
<dbReference type="OrthoDB" id="9794377at2"/>
<dbReference type="EMBL" id="SSOC01000009">
    <property type="protein sequence ID" value="THF61395.1"/>
    <property type="molecule type" value="Genomic_DNA"/>
</dbReference>
<organism evidence="3 4">
    <name type="scientific">Pseudothauera nasutitermitis</name>
    <dbReference type="NCBI Taxonomy" id="2565930"/>
    <lineage>
        <taxon>Bacteria</taxon>
        <taxon>Pseudomonadati</taxon>
        <taxon>Pseudomonadota</taxon>
        <taxon>Betaproteobacteria</taxon>
        <taxon>Rhodocyclales</taxon>
        <taxon>Zoogloeaceae</taxon>
        <taxon>Pseudothauera</taxon>
    </lineage>
</organism>
<keyword evidence="4" id="KW-1185">Reference proteome</keyword>
<accession>A0A4V3WB10</accession>
<sequence>MAFSDFMLRRCRMQCPKCAYVRQPAGTAMKTCVRILFAFLLVLALATGQAQVYKCTENGKAVFSDKPCSSGVAPVDVVPATGKSPEERYRLRQQVTREVPAKDTAEERAERLRRLEEERNARWAARDAEIEAQAERRRAELEREAEELLRECGLPRRVEIRVGMDEQFVRACTDTPEPQSVNLTTMAGGTRAQWIMGGQKGYQYIYFDNGVVSAIQH</sequence>
<dbReference type="Proteomes" id="UP000308430">
    <property type="component" value="Unassembled WGS sequence"/>
</dbReference>
<proteinExistence type="predicted"/>
<evidence type="ECO:0000259" key="2">
    <source>
        <dbReference type="Pfam" id="PF13511"/>
    </source>
</evidence>
<feature type="domain" description="DUF4124" evidence="2">
    <location>
        <begin position="39"/>
        <end position="88"/>
    </location>
</feature>
<evidence type="ECO:0000313" key="4">
    <source>
        <dbReference type="Proteomes" id="UP000308430"/>
    </source>
</evidence>
<evidence type="ECO:0000313" key="3">
    <source>
        <dbReference type="EMBL" id="THF61395.1"/>
    </source>
</evidence>
<reference evidence="3 4" key="1">
    <citation type="submission" date="2019-04" db="EMBL/GenBank/DDBJ databases">
        <title>Azoarcus nasutitermitis sp. nov. isolated from termite nest.</title>
        <authorList>
            <person name="Lin S.-Y."/>
            <person name="Hameed A."/>
            <person name="Hsu Y.-H."/>
            <person name="Young C.-C."/>
        </authorList>
    </citation>
    <scope>NUCLEOTIDE SEQUENCE [LARGE SCALE GENOMIC DNA]</scope>
    <source>
        <strain evidence="3 4">CC-YHH838</strain>
    </source>
</reference>
<feature type="coiled-coil region" evidence="1">
    <location>
        <begin position="102"/>
        <end position="151"/>
    </location>
</feature>
<gene>
    <name evidence="3" type="ORF">E6C76_20140</name>
</gene>
<keyword evidence="1" id="KW-0175">Coiled coil</keyword>
<comment type="caution">
    <text evidence="3">The sequence shown here is derived from an EMBL/GenBank/DDBJ whole genome shotgun (WGS) entry which is preliminary data.</text>
</comment>
<name>A0A4V3WB10_9RHOO</name>
<evidence type="ECO:0000256" key="1">
    <source>
        <dbReference type="SAM" id="Coils"/>
    </source>
</evidence>